<proteinExistence type="predicted"/>
<name>F4SA69_MELLP</name>
<dbReference type="AlphaFoldDB" id="F4SA69"/>
<dbReference type="VEuPathDB" id="FungiDB:MELLADRAFT_95672"/>
<dbReference type="InterPro" id="IPR050729">
    <property type="entry name" value="Rho-GAP"/>
</dbReference>
<gene>
    <name evidence="3" type="ORF">MELLADRAFT_95672</name>
</gene>
<dbReference type="STRING" id="747676.F4SA69"/>
<accession>F4SA69</accession>
<evidence type="ECO:0000259" key="2">
    <source>
        <dbReference type="PROSITE" id="PS50238"/>
    </source>
</evidence>
<dbReference type="OrthoDB" id="185175at2759"/>
<evidence type="ECO:0000313" key="3">
    <source>
        <dbReference type="EMBL" id="EGF98458.1"/>
    </source>
</evidence>
<dbReference type="HOGENOM" id="CLU_1611152_0_0_1"/>
<keyword evidence="1" id="KW-0343">GTPase activation</keyword>
<reference evidence="4" key="1">
    <citation type="journal article" date="2011" name="Proc. Natl. Acad. Sci. U.S.A.">
        <title>Obligate biotrophy features unraveled by the genomic analysis of rust fungi.</title>
        <authorList>
            <person name="Duplessis S."/>
            <person name="Cuomo C.A."/>
            <person name="Lin Y.-C."/>
            <person name="Aerts A."/>
            <person name="Tisserant E."/>
            <person name="Veneault-Fourrey C."/>
            <person name="Joly D.L."/>
            <person name="Hacquard S."/>
            <person name="Amselem J."/>
            <person name="Cantarel B.L."/>
            <person name="Chiu R."/>
            <person name="Coutinho P.M."/>
            <person name="Feau N."/>
            <person name="Field M."/>
            <person name="Frey P."/>
            <person name="Gelhaye E."/>
            <person name="Goldberg J."/>
            <person name="Grabherr M.G."/>
            <person name="Kodira C.D."/>
            <person name="Kohler A."/>
            <person name="Kuees U."/>
            <person name="Lindquist E.A."/>
            <person name="Lucas S.M."/>
            <person name="Mago R."/>
            <person name="Mauceli E."/>
            <person name="Morin E."/>
            <person name="Murat C."/>
            <person name="Pangilinan J.L."/>
            <person name="Park R."/>
            <person name="Pearson M."/>
            <person name="Quesneville H."/>
            <person name="Rouhier N."/>
            <person name="Sakthikumar S."/>
            <person name="Salamov A.A."/>
            <person name="Schmutz J."/>
            <person name="Selles B."/>
            <person name="Shapiro H."/>
            <person name="Tanguay P."/>
            <person name="Tuskan G.A."/>
            <person name="Henrissat B."/>
            <person name="Van de Peer Y."/>
            <person name="Rouze P."/>
            <person name="Ellis J.G."/>
            <person name="Dodds P.N."/>
            <person name="Schein J.E."/>
            <person name="Zhong S."/>
            <person name="Hamelin R.C."/>
            <person name="Grigoriev I.V."/>
            <person name="Szabo L.J."/>
            <person name="Martin F."/>
        </authorList>
    </citation>
    <scope>NUCLEOTIDE SEQUENCE [LARGE SCALE GENOMIC DNA]</scope>
    <source>
        <strain evidence="4">98AG31 / pathotype 3-4-7</strain>
    </source>
</reference>
<feature type="domain" description="Rho-GAP" evidence="2">
    <location>
        <begin position="33"/>
        <end position="165"/>
    </location>
</feature>
<dbReference type="KEGG" id="mlr:MELLADRAFT_95672"/>
<dbReference type="PANTHER" id="PTHR23176">
    <property type="entry name" value="RHO/RAC/CDC GTPASE-ACTIVATING PROTEIN"/>
    <property type="match status" value="1"/>
</dbReference>
<dbReference type="GO" id="GO:0005737">
    <property type="term" value="C:cytoplasm"/>
    <property type="evidence" value="ECO:0007669"/>
    <property type="project" value="TreeGrafter"/>
</dbReference>
<dbReference type="PANTHER" id="PTHR23176:SF129">
    <property type="entry name" value="RHO GTPASE ACTIVATING PROTEIN AT 16F, ISOFORM E-RELATED"/>
    <property type="match status" value="1"/>
</dbReference>
<dbReference type="Gene3D" id="1.10.555.10">
    <property type="entry name" value="Rho GTPase activation protein"/>
    <property type="match status" value="1"/>
</dbReference>
<dbReference type="GO" id="GO:0007165">
    <property type="term" value="P:signal transduction"/>
    <property type="evidence" value="ECO:0007669"/>
    <property type="project" value="InterPro"/>
</dbReference>
<sequence length="165" mass="18318">MDHMSSASHGVICLGTHPTVIEEHTLTADISIASVEQTSKNFVLSPEPRPVLLFRCAKILETKGANEEEGIYRLGCSLVHIRVFKERFNTQGDYNLIKSSKTDFHDVHAVAGSLKHFLRNLDSLIHTRVPLIMNSPKLLMTKSCNVGIIFRPTLGMPAPLFALLL</sequence>
<dbReference type="GO" id="GO:0005096">
    <property type="term" value="F:GTPase activator activity"/>
    <property type="evidence" value="ECO:0007669"/>
    <property type="project" value="UniProtKB-KW"/>
</dbReference>
<dbReference type="SUPFAM" id="SSF48350">
    <property type="entry name" value="GTPase activation domain, GAP"/>
    <property type="match status" value="1"/>
</dbReference>
<dbReference type="InterPro" id="IPR008936">
    <property type="entry name" value="Rho_GTPase_activation_prot"/>
</dbReference>
<dbReference type="InParanoid" id="F4SA69"/>
<protein>
    <recommendedName>
        <fullName evidence="2">Rho-GAP domain-containing protein</fullName>
    </recommendedName>
</protein>
<evidence type="ECO:0000313" key="4">
    <source>
        <dbReference type="Proteomes" id="UP000001072"/>
    </source>
</evidence>
<dbReference type="eggNOG" id="KOG4269">
    <property type="taxonomic scope" value="Eukaryota"/>
</dbReference>
<keyword evidence="4" id="KW-1185">Reference proteome</keyword>
<dbReference type="Pfam" id="PF00620">
    <property type="entry name" value="RhoGAP"/>
    <property type="match status" value="1"/>
</dbReference>
<organism evidence="4">
    <name type="scientific">Melampsora larici-populina (strain 98AG31 / pathotype 3-4-7)</name>
    <name type="common">Poplar leaf rust fungus</name>
    <dbReference type="NCBI Taxonomy" id="747676"/>
    <lineage>
        <taxon>Eukaryota</taxon>
        <taxon>Fungi</taxon>
        <taxon>Dikarya</taxon>
        <taxon>Basidiomycota</taxon>
        <taxon>Pucciniomycotina</taxon>
        <taxon>Pucciniomycetes</taxon>
        <taxon>Pucciniales</taxon>
        <taxon>Melampsoraceae</taxon>
        <taxon>Melampsora</taxon>
    </lineage>
</organism>
<dbReference type="PROSITE" id="PS50238">
    <property type="entry name" value="RHOGAP"/>
    <property type="match status" value="1"/>
</dbReference>
<dbReference type="RefSeq" id="XP_007418297.1">
    <property type="nucleotide sequence ID" value="XM_007418235.1"/>
</dbReference>
<evidence type="ECO:0000256" key="1">
    <source>
        <dbReference type="ARBA" id="ARBA00022468"/>
    </source>
</evidence>
<dbReference type="EMBL" id="GL883176">
    <property type="protein sequence ID" value="EGF98458.1"/>
    <property type="molecule type" value="Genomic_DNA"/>
</dbReference>
<dbReference type="GeneID" id="18937319"/>
<dbReference type="InterPro" id="IPR000198">
    <property type="entry name" value="RhoGAP_dom"/>
</dbReference>
<dbReference type="Proteomes" id="UP000001072">
    <property type="component" value="Unassembled WGS sequence"/>
</dbReference>